<feature type="transmembrane region" description="Helical" evidence="2">
    <location>
        <begin position="145"/>
        <end position="168"/>
    </location>
</feature>
<keyword evidence="2" id="KW-1003">Cell membrane</keyword>
<dbReference type="AlphaFoldDB" id="A0A0F5MQ81"/>
<sequence length="207" mass="23110">MYDFISGLFFYVFAFTTLLSAIMVVSVRNPVHSVLFLIMAFFSTAGLFVLIGAEFIAMTLVIVYVGAVAVLFLFVVMMMNINVEKIKFGLNKNLPVFIGLSIILLIDLLFIIISSIEHISVRGPENLDKKITNTHEIGQILYTNYIYHFEISGLVLLVAMIGAIVLTLRDKKTSHKQDKSRQLSRNKESSMRIVKVPTGVGIDGITD</sequence>
<dbReference type="GO" id="GO:0016491">
    <property type="term" value="F:oxidoreductase activity"/>
    <property type="evidence" value="ECO:0007669"/>
    <property type="project" value="UniProtKB-KW"/>
</dbReference>
<keyword evidence="2" id="KW-0472">Membrane</keyword>
<comment type="similarity">
    <text evidence="1 2">Belongs to the complex I subunit 6 family.</text>
</comment>
<dbReference type="NCBIfam" id="NF005164">
    <property type="entry name" value="PRK06638.1-4"/>
    <property type="match status" value="1"/>
</dbReference>
<dbReference type="GO" id="GO:0048038">
    <property type="term" value="F:quinone binding"/>
    <property type="evidence" value="ECO:0007669"/>
    <property type="project" value="UniProtKB-UniRule"/>
</dbReference>
<dbReference type="PANTHER" id="PTHR33269:SF17">
    <property type="entry name" value="NADH-UBIQUINONE OXIDOREDUCTASE CHAIN 6"/>
    <property type="match status" value="1"/>
</dbReference>
<feature type="transmembrane region" description="Helical" evidence="2">
    <location>
        <begin position="62"/>
        <end position="82"/>
    </location>
</feature>
<evidence type="ECO:0000256" key="1">
    <source>
        <dbReference type="ARBA" id="ARBA00005698"/>
    </source>
</evidence>
<dbReference type="GO" id="GO:0008137">
    <property type="term" value="F:NADH dehydrogenase (ubiquinone) activity"/>
    <property type="evidence" value="ECO:0007669"/>
    <property type="project" value="UniProtKB-UniRule"/>
</dbReference>
<dbReference type="Proteomes" id="UP000033358">
    <property type="component" value="Unassembled WGS sequence"/>
</dbReference>
<evidence type="ECO:0000313" key="3">
    <source>
        <dbReference type="EMBL" id="KKB96734.1"/>
    </source>
</evidence>
<dbReference type="InterPro" id="IPR042106">
    <property type="entry name" value="Nuo/plastoQ_OxRdtase_6_NuoJ"/>
</dbReference>
<comment type="subcellular location">
    <subcellularLocation>
        <location evidence="2">Cell membrane</location>
        <topology evidence="2">Multi-pass membrane protein</topology>
    </subcellularLocation>
</comment>
<keyword evidence="3" id="KW-0560">Oxidoreductase</keyword>
<dbReference type="GO" id="GO:0005886">
    <property type="term" value="C:plasma membrane"/>
    <property type="evidence" value="ECO:0007669"/>
    <property type="project" value="UniProtKB-SubCell"/>
</dbReference>
<dbReference type="Pfam" id="PF00499">
    <property type="entry name" value="Oxidored_q3"/>
    <property type="match status" value="1"/>
</dbReference>
<accession>A0A0F5MQ81</accession>
<keyword evidence="2" id="KW-1133">Transmembrane helix</keyword>
<reference evidence="3 4" key="1">
    <citation type="submission" date="2015-02" db="EMBL/GenBank/DDBJ databases">
        <title>Single cell genomics of a rare environmental alphaproteobacterium provides unique insights into Rickettsiaceae evolution.</title>
        <authorList>
            <person name="Martijn J."/>
            <person name="Schulz F."/>
            <person name="Zaremba-Niedzwiedzka K."/>
            <person name="Viklund J."/>
            <person name="Stepanauskas R."/>
            <person name="Andersson S.G.E."/>
            <person name="Horn M."/>
            <person name="Guy L."/>
            <person name="Ettema T.J.G."/>
        </authorList>
    </citation>
    <scope>NUCLEOTIDE SEQUENCE [LARGE SCALE GENOMIC DNA]</scope>
    <source>
        <strain evidence="3 4">SCGC AAA041-L04</strain>
    </source>
</reference>
<feature type="transmembrane region" description="Helical" evidence="2">
    <location>
        <begin position="94"/>
        <end position="116"/>
    </location>
</feature>
<proteinExistence type="inferred from homology"/>
<keyword evidence="4" id="KW-1185">Reference proteome</keyword>
<dbReference type="PANTHER" id="PTHR33269">
    <property type="entry name" value="NADH-UBIQUINONE OXIDOREDUCTASE CHAIN 6"/>
    <property type="match status" value="1"/>
</dbReference>
<comment type="function">
    <text evidence="2">NDH-1 shuttles electrons from NADH, via FMN and iron-sulfur (Fe-S) centers, to quinones in the respiratory chain. Couples the redox reaction to proton translocation (for every two electrons transferred, four hydrogen ions are translocated across the cytoplasmic membrane), and thus conserves the redox energy in a proton gradient.</text>
</comment>
<gene>
    <name evidence="3" type="primary">nuoJ</name>
    <name evidence="3" type="ORF">SZ25_00168</name>
</gene>
<comment type="catalytic activity">
    <reaction evidence="2">
        <text>a quinone + NADH + 5 H(+)(in) = a quinol + NAD(+) + 4 H(+)(out)</text>
        <dbReference type="Rhea" id="RHEA:57888"/>
        <dbReference type="ChEBI" id="CHEBI:15378"/>
        <dbReference type="ChEBI" id="CHEBI:24646"/>
        <dbReference type="ChEBI" id="CHEBI:57540"/>
        <dbReference type="ChEBI" id="CHEBI:57945"/>
        <dbReference type="ChEBI" id="CHEBI:132124"/>
    </reaction>
</comment>
<evidence type="ECO:0000256" key="2">
    <source>
        <dbReference type="RuleBase" id="RU004429"/>
    </source>
</evidence>
<name>A0A0F5MQ81_9RICK</name>
<dbReference type="PATRIC" id="fig|1607817.3.peg.169"/>
<keyword evidence="2" id="KW-0874">Quinone</keyword>
<feature type="transmembrane region" description="Helical" evidence="2">
    <location>
        <begin position="6"/>
        <end position="27"/>
    </location>
</feature>
<dbReference type="Gene3D" id="1.20.120.1200">
    <property type="entry name" value="NADH-ubiquinone/plastoquinone oxidoreductase chain 6, subunit NuoJ"/>
    <property type="match status" value="1"/>
</dbReference>
<organism evidence="3 4">
    <name type="scientific">Candidatus Arcanibacter lacustris</name>
    <dbReference type="NCBI Taxonomy" id="1607817"/>
    <lineage>
        <taxon>Bacteria</taxon>
        <taxon>Pseudomonadati</taxon>
        <taxon>Pseudomonadota</taxon>
        <taxon>Alphaproteobacteria</taxon>
        <taxon>Rickettsiales</taxon>
        <taxon>Candidatus Arcanibacter</taxon>
    </lineage>
</organism>
<dbReference type="InterPro" id="IPR001457">
    <property type="entry name" value="NADH_UbQ/plastoQ_OxRdtase_su6"/>
</dbReference>
<evidence type="ECO:0000313" key="4">
    <source>
        <dbReference type="Proteomes" id="UP000033358"/>
    </source>
</evidence>
<dbReference type="EMBL" id="JYHA01000028">
    <property type="protein sequence ID" value="KKB96734.1"/>
    <property type="molecule type" value="Genomic_DNA"/>
</dbReference>
<keyword evidence="2" id="KW-0520">NAD</keyword>
<protein>
    <recommendedName>
        <fullName evidence="2">NADH-quinone oxidoreductase subunit J</fullName>
        <ecNumber evidence="2">7.1.1.-</ecNumber>
    </recommendedName>
</protein>
<comment type="caution">
    <text evidence="3">The sequence shown here is derived from an EMBL/GenBank/DDBJ whole genome shotgun (WGS) entry which is preliminary data.</text>
</comment>
<dbReference type="EC" id="7.1.1.-" evidence="2"/>
<feature type="transmembrane region" description="Helical" evidence="2">
    <location>
        <begin position="34"/>
        <end position="56"/>
    </location>
</feature>
<keyword evidence="2" id="KW-0812">Transmembrane</keyword>